<dbReference type="NCBIfam" id="NF004079">
    <property type="entry name" value="PRK05584.1"/>
    <property type="match status" value="1"/>
</dbReference>
<keyword evidence="3" id="KW-0028">Amino-acid biosynthesis</keyword>
<dbReference type="InterPro" id="IPR035994">
    <property type="entry name" value="Nucleoside_phosphorylase_sf"/>
</dbReference>
<dbReference type="UniPathway" id="UPA00904">
    <property type="reaction ID" value="UER00871"/>
</dbReference>
<protein>
    <recommendedName>
        <fullName evidence="2">adenosylhomocysteine nucleosidase</fullName>
        <ecNumber evidence="2">3.2.2.9</ecNumber>
    </recommendedName>
</protein>
<dbReference type="GO" id="GO:0019284">
    <property type="term" value="P:L-methionine salvage from S-adenosylmethionine"/>
    <property type="evidence" value="ECO:0007669"/>
    <property type="project" value="TreeGrafter"/>
</dbReference>
<keyword evidence="8" id="KW-1185">Reference proteome</keyword>
<dbReference type="SUPFAM" id="SSF53167">
    <property type="entry name" value="Purine and uridine phosphorylases"/>
    <property type="match status" value="1"/>
</dbReference>
<comment type="pathway">
    <text evidence="1">Amino-acid biosynthesis; L-methionine biosynthesis via salvage pathway; S-methyl-5-thio-alpha-D-ribose 1-phosphate from S-methyl-5'-thioadenosine (hydrolase route): step 1/2.</text>
</comment>
<evidence type="ECO:0000313" key="8">
    <source>
        <dbReference type="Proteomes" id="UP000237947"/>
    </source>
</evidence>
<dbReference type="OrthoDB" id="9792278at2"/>
<dbReference type="InterPro" id="IPR000845">
    <property type="entry name" value="Nucleoside_phosphorylase_d"/>
</dbReference>
<dbReference type="GO" id="GO:0008930">
    <property type="term" value="F:methylthioadenosine nucleosidase activity"/>
    <property type="evidence" value="ECO:0007669"/>
    <property type="project" value="InterPro"/>
</dbReference>
<keyword evidence="5" id="KW-0486">Methionine biosynthesis</keyword>
<evidence type="ECO:0000256" key="3">
    <source>
        <dbReference type="ARBA" id="ARBA00022605"/>
    </source>
</evidence>
<dbReference type="NCBIfam" id="TIGR01704">
    <property type="entry name" value="MTA_SAH-Nsdase"/>
    <property type="match status" value="1"/>
</dbReference>
<dbReference type="KEGG" id="fsa:C5Q98_02045"/>
<organism evidence="7 8">
    <name type="scientific">Fastidiosipila sanguinis</name>
    <dbReference type="NCBI Taxonomy" id="236753"/>
    <lineage>
        <taxon>Bacteria</taxon>
        <taxon>Bacillati</taxon>
        <taxon>Bacillota</taxon>
        <taxon>Clostridia</taxon>
        <taxon>Eubacteriales</taxon>
        <taxon>Oscillospiraceae</taxon>
        <taxon>Fastidiosipila</taxon>
    </lineage>
</organism>
<dbReference type="Proteomes" id="UP000237947">
    <property type="component" value="Chromosome"/>
</dbReference>
<keyword evidence="4" id="KW-0378">Hydrolase</keyword>
<name>A0A2S0KM33_9FIRM</name>
<dbReference type="PANTHER" id="PTHR46832:SF1">
    <property type="entry name" value="5'-METHYLTHIOADENOSINE_S-ADENOSYLHOMOCYSTEINE NUCLEOSIDASE"/>
    <property type="match status" value="1"/>
</dbReference>
<dbReference type="GO" id="GO:0009164">
    <property type="term" value="P:nucleoside catabolic process"/>
    <property type="evidence" value="ECO:0007669"/>
    <property type="project" value="InterPro"/>
</dbReference>
<evidence type="ECO:0000256" key="5">
    <source>
        <dbReference type="ARBA" id="ARBA00023167"/>
    </source>
</evidence>
<proteinExistence type="predicted"/>
<evidence type="ECO:0000259" key="6">
    <source>
        <dbReference type="Pfam" id="PF01048"/>
    </source>
</evidence>
<dbReference type="Gene3D" id="3.40.50.1580">
    <property type="entry name" value="Nucleoside phosphorylase domain"/>
    <property type="match status" value="1"/>
</dbReference>
<accession>A0A2S0KM33</accession>
<dbReference type="RefSeq" id="WP_106012072.1">
    <property type="nucleotide sequence ID" value="NZ_CP027226.1"/>
</dbReference>
<evidence type="ECO:0000256" key="2">
    <source>
        <dbReference type="ARBA" id="ARBA00011974"/>
    </source>
</evidence>
<evidence type="ECO:0000256" key="1">
    <source>
        <dbReference type="ARBA" id="ARBA00004945"/>
    </source>
</evidence>
<feature type="domain" description="Nucleoside phosphorylase" evidence="6">
    <location>
        <begin position="2"/>
        <end position="222"/>
    </location>
</feature>
<dbReference type="EMBL" id="CP027226">
    <property type="protein sequence ID" value="AVM42086.1"/>
    <property type="molecule type" value="Genomic_DNA"/>
</dbReference>
<dbReference type="InterPro" id="IPR010049">
    <property type="entry name" value="MTA_SAH_Nsdase"/>
</dbReference>
<evidence type="ECO:0000313" key="7">
    <source>
        <dbReference type="EMBL" id="AVM42086.1"/>
    </source>
</evidence>
<sequence>MKIGIIAAMQVEVRKLLDNMDIQSVKNHYGRDVHIANFNGLELFIGVCGIGKANAASFTQLLIDKYDPDLIINTGIAGSLQAGLGTLSLVIADELYQHDIPSRILASTYPGEGVSVFETDEELRDVLVKSVPEDVNLRVGPVASGDNFINSQKLKEEIVDKTAALACDMESAAIAQIAFGAEKRCLIIRSISDEADDNADEIYDNFEEAAANLSVEVLLQFLKNL</sequence>
<dbReference type="AlphaFoldDB" id="A0A2S0KM33"/>
<dbReference type="EC" id="3.2.2.9" evidence="2"/>
<dbReference type="GO" id="GO:0019509">
    <property type="term" value="P:L-methionine salvage from methylthioadenosine"/>
    <property type="evidence" value="ECO:0007669"/>
    <property type="project" value="UniProtKB-UniPathway"/>
</dbReference>
<dbReference type="PANTHER" id="PTHR46832">
    <property type="entry name" value="5'-METHYLTHIOADENOSINE/S-ADENOSYLHOMOCYSTEINE NUCLEOSIDASE"/>
    <property type="match status" value="1"/>
</dbReference>
<dbReference type="GO" id="GO:0008782">
    <property type="term" value="F:adenosylhomocysteine nucleosidase activity"/>
    <property type="evidence" value="ECO:0007669"/>
    <property type="project" value="UniProtKB-EC"/>
</dbReference>
<dbReference type="CDD" id="cd09008">
    <property type="entry name" value="MTAN"/>
    <property type="match status" value="1"/>
</dbReference>
<evidence type="ECO:0000256" key="4">
    <source>
        <dbReference type="ARBA" id="ARBA00022801"/>
    </source>
</evidence>
<reference evidence="8" key="1">
    <citation type="submission" date="2018-02" db="EMBL/GenBank/DDBJ databases">
        <authorList>
            <person name="Holder M.E."/>
            <person name="Ajami N.J."/>
            <person name="Petrosino J.F."/>
        </authorList>
    </citation>
    <scope>NUCLEOTIDE SEQUENCE [LARGE SCALE GENOMIC DNA]</scope>
    <source>
        <strain evidence="8">CCUG 47711</strain>
    </source>
</reference>
<dbReference type="GO" id="GO:0005829">
    <property type="term" value="C:cytosol"/>
    <property type="evidence" value="ECO:0007669"/>
    <property type="project" value="TreeGrafter"/>
</dbReference>
<gene>
    <name evidence="7" type="ORF">C5Q98_02045</name>
</gene>
<dbReference type="Pfam" id="PF01048">
    <property type="entry name" value="PNP_UDP_1"/>
    <property type="match status" value="1"/>
</dbReference>